<reference evidence="1 2" key="1">
    <citation type="journal article" date="2016" name="Genome Announc.">
        <title>Complete Genome Sequence of Thiostrepton-Producing Streptomyces laurentii ATCC 31255.</title>
        <authorList>
            <person name="Doi K."/>
            <person name="Fujino Y."/>
            <person name="Nagayoshi Y."/>
            <person name="Ohshima T."/>
            <person name="Ogata S."/>
        </authorList>
    </citation>
    <scope>NUCLEOTIDE SEQUENCE [LARGE SCALE GENOMIC DNA]</scope>
    <source>
        <strain evidence="1 2">ATCC 31255</strain>
    </source>
</reference>
<dbReference type="Proteomes" id="UP000217676">
    <property type="component" value="Chromosome"/>
</dbReference>
<organism evidence="1 2">
    <name type="scientific">Streptomyces laurentii</name>
    <dbReference type="NCBI Taxonomy" id="39478"/>
    <lineage>
        <taxon>Bacteria</taxon>
        <taxon>Bacillati</taxon>
        <taxon>Actinomycetota</taxon>
        <taxon>Actinomycetes</taxon>
        <taxon>Kitasatosporales</taxon>
        <taxon>Streptomycetaceae</taxon>
        <taxon>Streptomyces</taxon>
    </lineage>
</organism>
<evidence type="ECO:0000313" key="1">
    <source>
        <dbReference type="EMBL" id="BAU84102.1"/>
    </source>
</evidence>
<proteinExistence type="predicted"/>
<sequence length="73" mass="7733">MSWLRASQPNRTPSTRPATIWAQNGILGMRDFATGACEGADEDADTDTLHWCVSGKYGDGGAAFARSSREAAA</sequence>
<accession>A0A161JW54</accession>
<evidence type="ECO:0000313" key="2">
    <source>
        <dbReference type="Proteomes" id="UP000217676"/>
    </source>
</evidence>
<dbReference type="AlphaFoldDB" id="A0A161JW54"/>
<dbReference type="EMBL" id="AP017424">
    <property type="protein sequence ID" value="BAU84102.1"/>
    <property type="molecule type" value="Genomic_DNA"/>
</dbReference>
<protein>
    <submittedName>
        <fullName evidence="1">Uncharacterized protein</fullName>
    </submittedName>
</protein>
<keyword evidence="2" id="KW-1185">Reference proteome</keyword>
<name>A0A161JW54_STRLU</name>
<gene>
    <name evidence="1" type="ORF">SLA_3188</name>
</gene>
<dbReference type="KEGG" id="slau:SLA_3188"/>